<reference evidence="2 3" key="1">
    <citation type="submission" date="2017-07" db="EMBL/GenBank/DDBJ databases">
        <title>Mechanisms for carbon and nitrogen cycling indicate functional differentiation within the Candidate Phyla Radiation.</title>
        <authorList>
            <person name="Danczak R.E."/>
            <person name="Johnston M.D."/>
            <person name="Kenah C."/>
            <person name="Slattery M."/>
            <person name="Wrighton K.C."/>
            <person name="Wilkins M.J."/>
        </authorList>
    </citation>
    <scope>NUCLEOTIDE SEQUENCE [LARGE SCALE GENOMIC DNA]</scope>
    <source>
        <strain evidence="2">Athens1014_28</strain>
    </source>
</reference>
<name>A0A554LLC3_9BACT</name>
<accession>A0A554LLC3</accession>
<comment type="caution">
    <text evidence="2">The sequence shown here is derived from an EMBL/GenBank/DDBJ whole genome shotgun (WGS) entry which is preliminary data.</text>
</comment>
<gene>
    <name evidence="2" type="ORF">Athens101428_581</name>
</gene>
<proteinExistence type="predicted"/>
<dbReference type="Proteomes" id="UP000316495">
    <property type="component" value="Unassembled WGS sequence"/>
</dbReference>
<feature type="transmembrane region" description="Helical" evidence="1">
    <location>
        <begin position="28"/>
        <end position="50"/>
    </location>
</feature>
<keyword evidence="1" id="KW-0812">Transmembrane</keyword>
<keyword evidence="1" id="KW-0472">Membrane</keyword>
<sequence>MNIKNKYKIEDKIKKLQKKFLAFDQEKLRFPLILTLIVLLDVMVISVYFFQKEISKEIVVQSVVYPDNSQLREKLAEMTNGYPIENMIPLISRQDEEVAAFLISIAKKESNWGKRSPKLNGKDCYNYWGYRGIRDKMGTGGHTCFDNPRDAVQTVSKRIKKLINQDINTPSKMIVWKCGYSCAAHSDYSVNKWISDVDYYFGKINGS</sequence>
<dbReference type="AlphaFoldDB" id="A0A554LLC3"/>
<evidence type="ECO:0000313" key="3">
    <source>
        <dbReference type="Proteomes" id="UP000316495"/>
    </source>
</evidence>
<dbReference type="EMBL" id="VMGN01000033">
    <property type="protein sequence ID" value="TSC93676.1"/>
    <property type="molecule type" value="Genomic_DNA"/>
</dbReference>
<evidence type="ECO:0000313" key="2">
    <source>
        <dbReference type="EMBL" id="TSC93676.1"/>
    </source>
</evidence>
<evidence type="ECO:0000256" key="1">
    <source>
        <dbReference type="SAM" id="Phobius"/>
    </source>
</evidence>
<protein>
    <submittedName>
        <fullName evidence="2">Uncharacterized protein</fullName>
    </submittedName>
</protein>
<organism evidence="2 3">
    <name type="scientific">Candidatus Berkelbacteria bacterium Athens1014_28</name>
    <dbReference type="NCBI Taxonomy" id="2017145"/>
    <lineage>
        <taxon>Bacteria</taxon>
        <taxon>Candidatus Berkelbacteria</taxon>
    </lineage>
</organism>
<keyword evidence="1" id="KW-1133">Transmembrane helix</keyword>